<comment type="caution">
    <text evidence="2">The sequence shown here is derived from an EMBL/GenBank/DDBJ whole genome shotgun (WGS) entry which is preliminary data.</text>
</comment>
<evidence type="ECO:0000313" key="3">
    <source>
        <dbReference type="Proteomes" id="UP001314205"/>
    </source>
</evidence>
<dbReference type="AlphaFoldDB" id="A0AAV1KXA6"/>
<keyword evidence="3" id="KW-1185">Reference proteome</keyword>
<evidence type="ECO:0000313" key="2">
    <source>
        <dbReference type="EMBL" id="CAK1586819.1"/>
    </source>
</evidence>
<sequence length="120" mass="14073">MNLNFCFSFLCLCFALVESFFLFAEKNEPIWFCLKVCPLYCARRRHDEDASSLVYWDEDYSSIIHEEPEVFLPYHYFCKPPKSRPTTTTPPPTTTMATTTEEPTWICMVCMKKCGSLKKK</sequence>
<gene>
    <name evidence="2" type="ORF">PARMNEM_LOCUS7720</name>
</gene>
<feature type="chain" id="PRO_5043505666" evidence="1">
    <location>
        <begin position="20"/>
        <end position="120"/>
    </location>
</feature>
<keyword evidence="1" id="KW-0732">Signal</keyword>
<protein>
    <submittedName>
        <fullName evidence="2">Uncharacterized protein</fullName>
    </submittedName>
</protein>
<dbReference type="Proteomes" id="UP001314205">
    <property type="component" value="Unassembled WGS sequence"/>
</dbReference>
<dbReference type="EMBL" id="CAVLGL010000081">
    <property type="protein sequence ID" value="CAK1586819.1"/>
    <property type="molecule type" value="Genomic_DNA"/>
</dbReference>
<organism evidence="2 3">
    <name type="scientific">Parnassius mnemosyne</name>
    <name type="common">clouded apollo</name>
    <dbReference type="NCBI Taxonomy" id="213953"/>
    <lineage>
        <taxon>Eukaryota</taxon>
        <taxon>Metazoa</taxon>
        <taxon>Ecdysozoa</taxon>
        <taxon>Arthropoda</taxon>
        <taxon>Hexapoda</taxon>
        <taxon>Insecta</taxon>
        <taxon>Pterygota</taxon>
        <taxon>Neoptera</taxon>
        <taxon>Endopterygota</taxon>
        <taxon>Lepidoptera</taxon>
        <taxon>Glossata</taxon>
        <taxon>Ditrysia</taxon>
        <taxon>Papilionoidea</taxon>
        <taxon>Papilionidae</taxon>
        <taxon>Parnassiinae</taxon>
        <taxon>Parnassini</taxon>
        <taxon>Parnassius</taxon>
        <taxon>Driopa</taxon>
    </lineage>
</organism>
<name>A0AAV1KXA6_9NEOP</name>
<proteinExistence type="predicted"/>
<feature type="signal peptide" evidence="1">
    <location>
        <begin position="1"/>
        <end position="19"/>
    </location>
</feature>
<accession>A0AAV1KXA6</accession>
<evidence type="ECO:0000256" key="1">
    <source>
        <dbReference type="SAM" id="SignalP"/>
    </source>
</evidence>
<reference evidence="2 3" key="1">
    <citation type="submission" date="2023-11" db="EMBL/GenBank/DDBJ databases">
        <authorList>
            <person name="Hedman E."/>
            <person name="Englund M."/>
            <person name="Stromberg M."/>
            <person name="Nyberg Akerstrom W."/>
            <person name="Nylinder S."/>
            <person name="Jareborg N."/>
            <person name="Kallberg Y."/>
            <person name="Kronander E."/>
        </authorList>
    </citation>
    <scope>NUCLEOTIDE SEQUENCE [LARGE SCALE GENOMIC DNA]</scope>
</reference>